<sequence length="610" mass="67723">MIHFRRRKEKKGIGLSLLYERISLLYFGKLGKKLVKTYQLDNKLEQAMSFNHPVVYASKLLMNTFLIAVPSLIISVYLFIQFKALVLNLKAFGVVLPILILFAPILYFLLRIAFLNSYISSRAHNVESELPLFASYLTSMVVSGIGPQRVIEAIAESDLFDAIKKEAQLIKRNMRIFGLDSLSAIESVAKNHPSKEFREFMIGYVSTIRGGGDVVHYLQLKTESYFKEKERDMDKLVEGVGTVLSTYMIIFVVVGLTINIIIAVQGGGLSQYIGSSMSATPMIVTFNFILMPIVTIFSIIIVGGILPKYNVVYKEPYLYLGTSIPLSLFAFSILMALGGYRVFTSPDRMSVNLAISAIGIAFILASIPPMLAYRRIEKMERNISRYLGSFLTDLSEIRKAGLNPEKSIIYLSSKDYGSFTPILRKLSSSLQVGVNMRRAVRIAIVGYKNWFMRAIMRMLVDIIEYGGGTPQLLDTIASYGRKLSDFENQLKTSLRSDVFLPYIGSILNIVSTVMIIYLMVTSLHVMNPTGASAVGAYSSVNPARLSSLTFQLLLGLLMNSWLAGLLVGKSISLTVAGGFKHAVILVTVSLAVSLFTINILLVPIFSMPMT</sequence>
<feature type="transmembrane region" description="Helical" evidence="6">
    <location>
        <begin position="548"/>
        <end position="567"/>
    </location>
</feature>
<evidence type="ECO:0000313" key="8">
    <source>
        <dbReference type="EMBL" id="MBE9391263.1"/>
    </source>
</evidence>
<keyword evidence="5 6" id="KW-0472">Membrane</keyword>
<evidence type="ECO:0000256" key="5">
    <source>
        <dbReference type="ARBA" id="ARBA00023136"/>
    </source>
</evidence>
<dbReference type="AlphaFoldDB" id="A0A843A8T4"/>
<feature type="transmembrane region" description="Helical" evidence="6">
    <location>
        <begin position="282"/>
        <end position="306"/>
    </location>
</feature>
<evidence type="ECO:0000313" key="9">
    <source>
        <dbReference type="Proteomes" id="UP000652307"/>
    </source>
</evidence>
<feature type="domain" description="Type II secretion system protein GspF" evidence="7">
    <location>
        <begin position="390"/>
        <end position="515"/>
    </location>
</feature>
<feature type="transmembrane region" description="Helical" evidence="6">
    <location>
        <begin position="318"/>
        <end position="343"/>
    </location>
</feature>
<dbReference type="PANTHER" id="PTHR35402:SF1">
    <property type="entry name" value="TYPE II SECRETION SYSTEM PROTEIN GSPF DOMAIN-CONTAINING PROTEIN"/>
    <property type="match status" value="1"/>
</dbReference>
<comment type="caution">
    <text evidence="8">The sequence shown here is derived from an EMBL/GenBank/DDBJ whole genome shotgun (WGS) entry which is preliminary data.</text>
</comment>
<keyword evidence="4 6" id="KW-1133">Transmembrane helix</keyword>
<dbReference type="GO" id="GO:0005886">
    <property type="term" value="C:plasma membrane"/>
    <property type="evidence" value="ECO:0007669"/>
    <property type="project" value="UniProtKB-SubCell"/>
</dbReference>
<accession>A0A843A8T4</accession>
<evidence type="ECO:0000256" key="6">
    <source>
        <dbReference type="SAM" id="Phobius"/>
    </source>
</evidence>
<evidence type="ECO:0000256" key="3">
    <source>
        <dbReference type="ARBA" id="ARBA00022692"/>
    </source>
</evidence>
<dbReference type="Proteomes" id="UP000652307">
    <property type="component" value="Unassembled WGS sequence"/>
</dbReference>
<evidence type="ECO:0000259" key="7">
    <source>
        <dbReference type="Pfam" id="PF00482"/>
    </source>
</evidence>
<feature type="transmembrane region" description="Helical" evidence="6">
    <location>
        <begin position="579"/>
        <end position="605"/>
    </location>
</feature>
<keyword evidence="3 6" id="KW-0812">Transmembrane</keyword>
<organism evidence="8 9">
    <name type="scientific">Fervidicoccus fontis</name>
    <dbReference type="NCBI Taxonomy" id="683846"/>
    <lineage>
        <taxon>Archaea</taxon>
        <taxon>Thermoproteota</taxon>
        <taxon>Thermoprotei</taxon>
        <taxon>Fervidicoccales</taxon>
        <taxon>Fervidicoccaceae</taxon>
        <taxon>Fervidicoccus</taxon>
    </lineage>
</organism>
<reference evidence="8" key="1">
    <citation type="submission" date="2020-10" db="EMBL/GenBank/DDBJ databases">
        <title>Fervidococcus fontis strain 3639Fd - the first crenarchaeon capable of growth on lipids.</title>
        <authorList>
            <person name="Kochetkova T.V."/>
            <person name="Elcheninov A.G."/>
            <person name="Toschakov S.V."/>
            <person name="Kublanov I.V."/>
        </authorList>
    </citation>
    <scope>NUCLEOTIDE SEQUENCE</scope>
    <source>
        <strain evidence="8">3639Fd</strain>
    </source>
</reference>
<feature type="transmembrane region" description="Helical" evidence="6">
    <location>
        <begin position="349"/>
        <end position="373"/>
    </location>
</feature>
<protein>
    <submittedName>
        <fullName evidence="8">Type II secretion system F family protein</fullName>
    </submittedName>
</protein>
<keyword evidence="2" id="KW-1003">Cell membrane</keyword>
<feature type="transmembrane region" description="Helical" evidence="6">
    <location>
        <begin position="92"/>
        <end position="114"/>
    </location>
</feature>
<dbReference type="RefSeq" id="WP_193803685.1">
    <property type="nucleotide sequence ID" value="NZ_JADEZV010000002.1"/>
</dbReference>
<feature type="transmembrane region" description="Helical" evidence="6">
    <location>
        <begin position="499"/>
        <end position="520"/>
    </location>
</feature>
<evidence type="ECO:0000256" key="4">
    <source>
        <dbReference type="ARBA" id="ARBA00022989"/>
    </source>
</evidence>
<feature type="transmembrane region" description="Helical" evidence="6">
    <location>
        <begin position="60"/>
        <end position="80"/>
    </location>
</feature>
<name>A0A843A8T4_9CREN</name>
<gene>
    <name evidence="8" type="ORF">IOK49_04145</name>
</gene>
<evidence type="ECO:0000256" key="1">
    <source>
        <dbReference type="ARBA" id="ARBA00004651"/>
    </source>
</evidence>
<dbReference type="Pfam" id="PF00482">
    <property type="entry name" value="T2SSF"/>
    <property type="match status" value="2"/>
</dbReference>
<dbReference type="EMBL" id="JADEZV010000002">
    <property type="protein sequence ID" value="MBE9391263.1"/>
    <property type="molecule type" value="Genomic_DNA"/>
</dbReference>
<feature type="domain" description="Type II secretion system protein GspF" evidence="7">
    <location>
        <begin position="133"/>
        <end position="258"/>
    </location>
</feature>
<proteinExistence type="predicted"/>
<dbReference type="InterPro" id="IPR056569">
    <property type="entry name" value="ArlJ-like"/>
</dbReference>
<evidence type="ECO:0000256" key="2">
    <source>
        <dbReference type="ARBA" id="ARBA00022475"/>
    </source>
</evidence>
<dbReference type="InterPro" id="IPR018076">
    <property type="entry name" value="T2SS_GspF_dom"/>
</dbReference>
<dbReference type="PANTHER" id="PTHR35402">
    <property type="entry name" value="INTEGRAL MEMBRANE PROTEIN-RELATED"/>
    <property type="match status" value="1"/>
</dbReference>
<comment type="subcellular location">
    <subcellularLocation>
        <location evidence="1">Cell membrane</location>
        <topology evidence="1">Multi-pass membrane protein</topology>
    </subcellularLocation>
</comment>
<feature type="transmembrane region" description="Helical" evidence="6">
    <location>
        <begin position="236"/>
        <end position="262"/>
    </location>
</feature>